<sequence>MLSMIFKRRICSSVVARNVAAVQSSCVEGTVLNLKIKKNGQEPVALADSEYPSWLWDCLDAQKMDDQLKTEDVLRWRKKQLKTQNTKRIKNNNFLSTMG</sequence>
<evidence type="ECO:0000256" key="1">
    <source>
        <dbReference type="ARBA" id="ARBA00004173"/>
    </source>
</evidence>
<dbReference type="PANTHER" id="PTHR28595">
    <property type="entry name" value="39S RIBOSOMAL PROTEIN L54, MITOCHONDRIAL"/>
    <property type="match status" value="1"/>
</dbReference>
<organism evidence="8 9">
    <name type="scientific">Scheffersomyces spartinae</name>
    <dbReference type="NCBI Taxonomy" id="45513"/>
    <lineage>
        <taxon>Eukaryota</taxon>
        <taxon>Fungi</taxon>
        <taxon>Dikarya</taxon>
        <taxon>Ascomycota</taxon>
        <taxon>Saccharomycotina</taxon>
        <taxon>Pichiomycetes</taxon>
        <taxon>Debaryomycetaceae</taxon>
        <taxon>Scheffersomyces</taxon>
    </lineage>
</organism>
<evidence type="ECO:0000313" key="8">
    <source>
        <dbReference type="EMBL" id="KAG7192047.1"/>
    </source>
</evidence>
<dbReference type="OrthoDB" id="10252718at2759"/>
<evidence type="ECO:0000256" key="5">
    <source>
        <dbReference type="ARBA" id="ARBA00023274"/>
    </source>
</evidence>
<dbReference type="Pfam" id="PF08561">
    <property type="entry name" value="Ribosomal_L37"/>
    <property type="match status" value="1"/>
</dbReference>
<evidence type="ECO:0000256" key="3">
    <source>
        <dbReference type="ARBA" id="ARBA00022980"/>
    </source>
</evidence>
<keyword evidence="9" id="KW-1185">Reference proteome</keyword>
<keyword evidence="2" id="KW-0809">Transit peptide</keyword>
<accession>A0A9P7V6I7</accession>
<evidence type="ECO:0000256" key="7">
    <source>
        <dbReference type="ARBA" id="ARBA00035179"/>
    </source>
</evidence>
<keyword evidence="5" id="KW-0687">Ribonucleoprotein</keyword>
<keyword evidence="3 8" id="KW-0689">Ribosomal protein</keyword>
<evidence type="ECO:0000256" key="4">
    <source>
        <dbReference type="ARBA" id="ARBA00023128"/>
    </source>
</evidence>
<dbReference type="Proteomes" id="UP000790833">
    <property type="component" value="Unassembled WGS sequence"/>
</dbReference>
<comment type="subcellular location">
    <subcellularLocation>
        <location evidence="1">Mitochondrion</location>
    </subcellularLocation>
</comment>
<name>A0A9P7V6I7_9ASCO</name>
<dbReference type="RefSeq" id="XP_043047598.1">
    <property type="nucleotide sequence ID" value="XM_043193172.1"/>
</dbReference>
<evidence type="ECO:0000256" key="2">
    <source>
        <dbReference type="ARBA" id="ARBA00022946"/>
    </source>
</evidence>
<protein>
    <recommendedName>
        <fullName evidence="7">Large ribosomal subunit protein mL54</fullName>
    </recommendedName>
</protein>
<reference evidence="8" key="1">
    <citation type="submission" date="2021-03" db="EMBL/GenBank/DDBJ databases">
        <authorList>
            <person name="Palmer J.M."/>
        </authorList>
    </citation>
    <scope>NUCLEOTIDE SEQUENCE</scope>
    <source>
        <strain evidence="8">ARV_011</strain>
    </source>
</reference>
<comment type="similarity">
    <text evidence="6">Belongs to the mitochondrion-specific ribosomal protein mL54 family.</text>
</comment>
<keyword evidence="4" id="KW-0496">Mitochondrion</keyword>
<dbReference type="GeneID" id="66115778"/>
<dbReference type="GO" id="GO:0003735">
    <property type="term" value="F:structural constituent of ribosome"/>
    <property type="evidence" value="ECO:0007669"/>
    <property type="project" value="TreeGrafter"/>
</dbReference>
<dbReference type="PANTHER" id="PTHR28595:SF1">
    <property type="entry name" value="LARGE RIBOSOMAL SUBUNIT PROTEIN ML54"/>
    <property type="match status" value="1"/>
</dbReference>
<proteinExistence type="inferred from homology"/>
<comment type="caution">
    <text evidence="8">The sequence shown here is derived from an EMBL/GenBank/DDBJ whole genome shotgun (WGS) entry which is preliminary data.</text>
</comment>
<gene>
    <name evidence="8" type="primary">MRPL54</name>
    <name evidence="8" type="ORF">KQ657_002404</name>
</gene>
<evidence type="ECO:0000313" key="9">
    <source>
        <dbReference type="Proteomes" id="UP000790833"/>
    </source>
</evidence>
<evidence type="ECO:0000256" key="6">
    <source>
        <dbReference type="ARBA" id="ARBA00033752"/>
    </source>
</evidence>
<dbReference type="EMBL" id="JAHMUF010000020">
    <property type="protein sequence ID" value="KAG7192047.1"/>
    <property type="molecule type" value="Genomic_DNA"/>
</dbReference>
<dbReference type="GO" id="GO:0005762">
    <property type="term" value="C:mitochondrial large ribosomal subunit"/>
    <property type="evidence" value="ECO:0007669"/>
    <property type="project" value="TreeGrafter"/>
</dbReference>
<dbReference type="AlphaFoldDB" id="A0A9P7V6I7"/>
<dbReference type="InterPro" id="IPR013870">
    <property type="entry name" value="Ribosomal_mL54"/>
</dbReference>